<proteinExistence type="predicted"/>
<sequence>MENSSVVVIPQNNSFPGLGWLDKNTTFISNSSLESPPSSPAPTGPSPTAGPIIELSPSLNNEPVAPVVSSHPISNDTLNIPSGTLLNSPPVVMTKPPPSHLSTTPPPVPVVHPVPVTTKPPVGFHTTVKPKPKEWGFGDKYLASQNKRARHRNVIFDGIAGDSQSYSNYQVLSQQDVFFPRQGRKRRSVPAT</sequence>
<evidence type="ECO:0000256" key="1">
    <source>
        <dbReference type="SAM" id="MobiDB-lite"/>
    </source>
</evidence>
<protein>
    <submittedName>
        <fullName evidence="2">Uncharacterized protein</fullName>
    </submittedName>
</protein>
<evidence type="ECO:0000313" key="3">
    <source>
        <dbReference type="Proteomes" id="UP001163046"/>
    </source>
</evidence>
<gene>
    <name evidence="2" type="ORF">OS493_020991</name>
</gene>
<evidence type="ECO:0000313" key="2">
    <source>
        <dbReference type="EMBL" id="KAJ7390971.1"/>
    </source>
</evidence>
<dbReference type="OrthoDB" id="5990481at2759"/>
<name>A0A9X0D901_9CNID</name>
<reference evidence="2" key="1">
    <citation type="submission" date="2023-01" db="EMBL/GenBank/DDBJ databases">
        <title>Genome assembly of the deep-sea coral Lophelia pertusa.</title>
        <authorList>
            <person name="Herrera S."/>
            <person name="Cordes E."/>
        </authorList>
    </citation>
    <scope>NUCLEOTIDE SEQUENCE</scope>
    <source>
        <strain evidence="2">USNM1676648</strain>
        <tissue evidence="2">Polyp</tissue>
    </source>
</reference>
<accession>A0A9X0D901</accession>
<keyword evidence="3" id="KW-1185">Reference proteome</keyword>
<comment type="caution">
    <text evidence="2">The sequence shown here is derived from an EMBL/GenBank/DDBJ whole genome shotgun (WGS) entry which is preliminary data.</text>
</comment>
<feature type="region of interest" description="Disordered" evidence="1">
    <location>
        <begin position="27"/>
        <end position="58"/>
    </location>
</feature>
<dbReference type="Proteomes" id="UP001163046">
    <property type="component" value="Unassembled WGS sequence"/>
</dbReference>
<organism evidence="2 3">
    <name type="scientific">Desmophyllum pertusum</name>
    <dbReference type="NCBI Taxonomy" id="174260"/>
    <lineage>
        <taxon>Eukaryota</taxon>
        <taxon>Metazoa</taxon>
        <taxon>Cnidaria</taxon>
        <taxon>Anthozoa</taxon>
        <taxon>Hexacorallia</taxon>
        <taxon>Scleractinia</taxon>
        <taxon>Caryophylliina</taxon>
        <taxon>Caryophylliidae</taxon>
        <taxon>Desmophyllum</taxon>
    </lineage>
</organism>
<dbReference type="EMBL" id="MU825409">
    <property type="protein sequence ID" value="KAJ7390971.1"/>
    <property type="molecule type" value="Genomic_DNA"/>
</dbReference>
<dbReference type="AlphaFoldDB" id="A0A9X0D901"/>